<dbReference type="CDD" id="cd04366">
    <property type="entry name" value="IlGF_insulin_bombyxin_like"/>
    <property type="match status" value="1"/>
</dbReference>
<dbReference type="KEGG" id="bman:114249643"/>
<keyword evidence="13" id="KW-1185">Reference proteome</keyword>
<dbReference type="GO" id="GO:0008083">
    <property type="term" value="F:growth factor activity"/>
    <property type="evidence" value="ECO:0007669"/>
    <property type="project" value="InterPro"/>
</dbReference>
<keyword evidence="4 9" id="KW-0964">Secreted</keyword>
<feature type="chain" id="PRO_5027204370" evidence="9">
    <location>
        <begin position="20"/>
        <end position="90"/>
    </location>
</feature>
<keyword evidence="8 10" id="KW-1015">Disulfide bond</keyword>
<dbReference type="GeneID" id="114249643"/>
<feature type="disulfide bond" description="Interchain (between B and A chains)" evidence="10">
    <location>
        <begin position="39"/>
        <end position="90"/>
    </location>
</feature>
<keyword evidence="6 9" id="KW-0372">Hormone</keyword>
<dbReference type="InterPro" id="IPR022353">
    <property type="entry name" value="Insulin_CS"/>
</dbReference>
<reference evidence="14" key="1">
    <citation type="submission" date="2025-08" db="UniProtKB">
        <authorList>
            <consortium name="RefSeq"/>
        </authorList>
    </citation>
    <scope>IDENTIFICATION</scope>
    <source>
        <tissue evidence="14">Silk gland</tissue>
    </source>
</reference>
<name>A0A6J2KDU3_BOMMA</name>
<dbReference type="GO" id="GO:0005615">
    <property type="term" value="C:extracellular space"/>
    <property type="evidence" value="ECO:0007669"/>
    <property type="project" value="InterPro"/>
</dbReference>
<dbReference type="InterPro" id="IPR017097">
    <property type="entry name" value="Bombyxin"/>
</dbReference>
<dbReference type="InterPro" id="IPR016179">
    <property type="entry name" value="Insulin-like"/>
</dbReference>
<keyword evidence="7 9" id="KW-0732">Signal</keyword>
<dbReference type="SMART" id="SM00078">
    <property type="entry name" value="IlGF"/>
    <property type="match status" value="1"/>
</dbReference>
<evidence type="ECO:0000313" key="13">
    <source>
        <dbReference type="Proteomes" id="UP000504629"/>
    </source>
</evidence>
<comment type="subcellular location">
    <subcellularLocation>
        <location evidence="1 9 11">Secreted</location>
    </subcellularLocation>
</comment>
<dbReference type="Proteomes" id="UP000504629">
    <property type="component" value="Unplaced"/>
</dbReference>
<sequence length="90" mass="10205">MKLLGFFLSWVSVCAIVSASEERHIYCGRYLAYKMADLCWRAGFEKRSVAHYAGYGWPLLPSLSEERGKRGIADECCLQPCTNDVLLSYC</sequence>
<comment type="subunit">
    <text evidence="3 9">Heterodimer of a B chain and an A chain linked by two disulfide bonds.</text>
</comment>
<dbReference type="SUPFAM" id="SSF56994">
    <property type="entry name" value="Insulin-like"/>
    <property type="match status" value="1"/>
</dbReference>
<evidence type="ECO:0000256" key="1">
    <source>
        <dbReference type="ARBA" id="ARBA00004613"/>
    </source>
</evidence>
<feature type="domain" description="Insulin-like" evidence="12">
    <location>
        <begin position="24"/>
        <end position="90"/>
    </location>
</feature>
<evidence type="ECO:0000256" key="8">
    <source>
        <dbReference type="ARBA" id="ARBA00023157"/>
    </source>
</evidence>
<evidence type="ECO:0000259" key="12">
    <source>
        <dbReference type="SMART" id="SM00078"/>
    </source>
</evidence>
<evidence type="ECO:0000256" key="9">
    <source>
        <dbReference type="PIRNR" id="PIRNR037038"/>
    </source>
</evidence>
<gene>
    <name evidence="14" type="primary">LOC114249643</name>
</gene>
<dbReference type="PIRSF" id="PIRSF037038">
    <property type="entry name" value="Bombyxin"/>
    <property type="match status" value="1"/>
</dbReference>
<evidence type="ECO:0000256" key="10">
    <source>
        <dbReference type="PIRSR" id="PIRSR037038-1"/>
    </source>
</evidence>
<dbReference type="InterPro" id="IPR036438">
    <property type="entry name" value="Insulin-like_sf"/>
</dbReference>
<dbReference type="PRINTS" id="PR02003">
    <property type="entry name" value="BOMBYXIN"/>
</dbReference>
<dbReference type="CTD" id="100169725"/>
<comment type="function">
    <text evidence="9">Brain peptide responsible for activation of prothoracic glands to produce ecdysone in insects.</text>
</comment>
<dbReference type="PROSITE" id="PS00262">
    <property type="entry name" value="INSULIN"/>
    <property type="match status" value="1"/>
</dbReference>
<dbReference type="Pfam" id="PF00049">
    <property type="entry name" value="Insulin"/>
    <property type="match status" value="1"/>
</dbReference>
<evidence type="ECO:0000256" key="5">
    <source>
        <dbReference type="ARBA" id="ARBA00022685"/>
    </source>
</evidence>
<evidence type="ECO:0000256" key="6">
    <source>
        <dbReference type="ARBA" id="ARBA00022702"/>
    </source>
</evidence>
<dbReference type="OrthoDB" id="10019596at2759"/>
<feature type="disulfide bond" evidence="10">
    <location>
        <begin position="76"/>
        <end position="81"/>
    </location>
</feature>
<evidence type="ECO:0000313" key="14">
    <source>
        <dbReference type="RefSeq" id="XP_028039082.1"/>
    </source>
</evidence>
<evidence type="ECO:0000256" key="4">
    <source>
        <dbReference type="ARBA" id="ARBA00022525"/>
    </source>
</evidence>
<evidence type="ECO:0000256" key="3">
    <source>
        <dbReference type="ARBA" id="ARBA00011207"/>
    </source>
</evidence>
<evidence type="ECO:0000256" key="11">
    <source>
        <dbReference type="RuleBase" id="RU000406"/>
    </source>
</evidence>
<organism evidence="13 14">
    <name type="scientific">Bombyx mandarina</name>
    <name type="common">Wild silk moth</name>
    <name type="synonym">Wild silkworm</name>
    <dbReference type="NCBI Taxonomy" id="7092"/>
    <lineage>
        <taxon>Eukaryota</taxon>
        <taxon>Metazoa</taxon>
        <taxon>Ecdysozoa</taxon>
        <taxon>Arthropoda</taxon>
        <taxon>Hexapoda</taxon>
        <taxon>Insecta</taxon>
        <taxon>Pterygota</taxon>
        <taxon>Neoptera</taxon>
        <taxon>Endopterygota</taxon>
        <taxon>Lepidoptera</taxon>
        <taxon>Glossata</taxon>
        <taxon>Ditrysia</taxon>
        <taxon>Bombycoidea</taxon>
        <taxon>Bombycidae</taxon>
        <taxon>Bombycinae</taxon>
        <taxon>Bombyx</taxon>
    </lineage>
</organism>
<dbReference type="AlphaFoldDB" id="A0A6J2KDU3"/>
<feature type="signal peptide" evidence="9">
    <location>
        <begin position="1"/>
        <end position="19"/>
    </location>
</feature>
<dbReference type="Gene3D" id="1.10.100.10">
    <property type="entry name" value="Insulin-like"/>
    <property type="match status" value="1"/>
</dbReference>
<protein>
    <submittedName>
        <fullName evidence="14">Bombyxin D-1</fullName>
    </submittedName>
</protein>
<dbReference type="RefSeq" id="XP_028039082.1">
    <property type="nucleotide sequence ID" value="XM_028183281.1"/>
</dbReference>
<dbReference type="GO" id="GO:0005179">
    <property type="term" value="F:hormone activity"/>
    <property type="evidence" value="ECO:0007669"/>
    <property type="project" value="UniProtKB-KW"/>
</dbReference>
<evidence type="ECO:0000256" key="7">
    <source>
        <dbReference type="ARBA" id="ARBA00022729"/>
    </source>
</evidence>
<feature type="disulfide bond" description="Interchain (between B and A chains)" evidence="10">
    <location>
        <begin position="27"/>
        <end position="77"/>
    </location>
</feature>
<proteinExistence type="inferred from homology"/>
<accession>A0A6J2KDU3</accession>
<evidence type="ECO:0000256" key="2">
    <source>
        <dbReference type="ARBA" id="ARBA00009034"/>
    </source>
</evidence>
<comment type="similarity">
    <text evidence="2 9 11">Belongs to the insulin family.</text>
</comment>
<keyword evidence="5" id="KW-0165">Cleavage on pair of basic residues</keyword>